<name>A0A5K3EQT7_MESCO</name>
<reference evidence="17" key="1">
    <citation type="submission" date="2019-11" db="UniProtKB">
        <authorList>
            <consortium name="WormBaseParasite"/>
        </authorList>
    </citation>
    <scope>IDENTIFICATION</scope>
</reference>
<organism evidence="17">
    <name type="scientific">Mesocestoides corti</name>
    <name type="common">Flatworm</name>
    <dbReference type="NCBI Taxonomy" id="53468"/>
    <lineage>
        <taxon>Eukaryota</taxon>
        <taxon>Metazoa</taxon>
        <taxon>Spiralia</taxon>
        <taxon>Lophotrochozoa</taxon>
        <taxon>Platyhelminthes</taxon>
        <taxon>Cestoda</taxon>
        <taxon>Eucestoda</taxon>
        <taxon>Cyclophyllidea</taxon>
        <taxon>Mesocestoididae</taxon>
        <taxon>Mesocestoides</taxon>
    </lineage>
</organism>
<evidence type="ECO:0000256" key="11">
    <source>
        <dbReference type="ARBA" id="ARBA00034808"/>
    </source>
</evidence>
<dbReference type="InterPro" id="IPR001878">
    <property type="entry name" value="Znf_CCHC"/>
</dbReference>
<keyword evidence="4" id="KW-0378">Hydrolase</keyword>
<evidence type="ECO:0000256" key="1">
    <source>
        <dbReference type="ARBA" id="ARBA00004123"/>
    </source>
</evidence>
<dbReference type="Pfam" id="PF00270">
    <property type="entry name" value="DEAD"/>
    <property type="match status" value="1"/>
</dbReference>
<dbReference type="GO" id="GO:0005634">
    <property type="term" value="C:nucleus"/>
    <property type="evidence" value="ECO:0007669"/>
    <property type="project" value="UniProtKB-SubCell"/>
</dbReference>
<dbReference type="SMART" id="SM00343">
    <property type="entry name" value="ZnF_C2HC"/>
    <property type="match status" value="1"/>
</dbReference>
<keyword evidence="13" id="KW-0863">Zinc-finger</keyword>
<dbReference type="GO" id="GO:0003677">
    <property type="term" value="F:DNA binding"/>
    <property type="evidence" value="ECO:0007669"/>
    <property type="project" value="UniProtKB-KW"/>
</dbReference>
<dbReference type="GO" id="GO:0005694">
    <property type="term" value="C:chromosome"/>
    <property type="evidence" value="ECO:0007669"/>
    <property type="project" value="TreeGrafter"/>
</dbReference>
<feature type="domain" description="Helicase ATP-binding" evidence="15">
    <location>
        <begin position="436"/>
        <end position="610"/>
    </location>
</feature>
<feature type="domain" description="Helicase C-terminal" evidence="16">
    <location>
        <begin position="652"/>
        <end position="832"/>
    </location>
</feature>
<dbReference type="SMART" id="SM00487">
    <property type="entry name" value="DEXDc"/>
    <property type="match status" value="1"/>
</dbReference>
<dbReference type="PROSITE" id="PS50158">
    <property type="entry name" value="ZF_CCHC"/>
    <property type="match status" value="1"/>
</dbReference>
<evidence type="ECO:0000313" key="17">
    <source>
        <dbReference type="WBParaSite" id="MCU_002003-RF"/>
    </source>
</evidence>
<keyword evidence="13" id="KW-0862">Zinc</keyword>
<dbReference type="GO" id="GO:0009378">
    <property type="term" value="F:four-way junction helicase activity"/>
    <property type="evidence" value="ECO:0007669"/>
    <property type="project" value="TreeGrafter"/>
</dbReference>
<dbReference type="Gene3D" id="3.40.50.300">
    <property type="entry name" value="P-loop containing nucleotide triphosphate hydrolases"/>
    <property type="match status" value="2"/>
</dbReference>
<dbReference type="PROSITE" id="PS51194">
    <property type="entry name" value="HELICASE_CTER"/>
    <property type="match status" value="1"/>
</dbReference>
<dbReference type="GO" id="GO:0005524">
    <property type="term" value="F:ATP binding"/>
    <property type="evidence" value="ECO:0007669"/>
    <property type="project" value="UniProtKB-KW"/>
</dbReference>
<feature type="domain" description="CCHC-type" evidence="14">
    <location>
        <begin position="323"/>
        <end position="339"/>
    </location>
</feature>
<keyword evidence="5" id="KW-0347">Helicase</keyword>
<evidence type="ECO:0000256" key="8">
    <source>
        <dbReference type="ARBA" id="ARBA00023235"/>
    </source>
</evidence>
<dbReference type="AlphaFoldDB" id="A0A5K3EQT7"/>
<dbReference type="SUPFAM" id="SSF52540">
    <property type="entry name" value="P-loop containing nucleoside triphosphate hydrolases"/>
    <property type="match status" value="1"/>
</dbReference>
<dbReference type="Gene3D" id="4.10.60.10">
    <property type="entry name" value="Zinc finger, CCHC-type"/>
    <property type="match status" value="1"/>
</dbReference>
<dbReference type="WBParaSite" id="MCU_002003-RF">
    <property type="protein sequence ID" value="MCU_002003-RF"/>
    <property type="gene ID" value="MCU_002003"/>
</dbReference>
<evidence type="ECO:0000259" key="14">
    <source>
        <dbReference type="PROSITE" id="PS50158"/>
    </source>
</evidence>
<evidence type="ECO:0000256" key="2">
    <source>
        <dbReference type="ARBA" id="ARBA00005446"/>
    </source>
</evidence>
<dbReference type="GO" id="GO:0016787">
    <property type="term" value="F:hydrolase activity"/>
    <property type="evidence" value="ECO:0007669"/>
    <property type="project" value="UniProtKB-KW"/>
</dbReference>
<keyword evidence="3" id="KW-0547">Nucleotide-binding</keyword>
<evidence type="ECO:0000256" key="3">
    <source>
        <dbReference type="ARBA" id="ARBA00022741"/>
    </source>
</evidence>
<evidence type="ECO:0000256" key="13">
    <source>
        <dbReference type="PROSITE-ProRule" id="PRU00047"/>
    </source>
</evidence>
<keyword evidence="8" id="KW-0413">Isomerase</keyword>
<dbReference type="GO" id="GO:0043138">
    <property type="term" value="F:3'-5' DNA helicase activity"/>
    <property type="evidence" value="ECO:0007669"/>
    <property type="project" value="UniProtKB-EC"/>
</dbReference>
<dbReference type="InterPro" id="IPR001650">
    <property type="entry name" value="Helicase_C-like"/>
</dbReference>
<evidence type="ECO:0000256" key="12">
    <source>
        <dbReference type="ARBA" id="ARBA00049360"/>
    </source>
</evidence>
<dbReference type="PANTHER" id="PTHR13710">
    <property type="entry name" value="DNA HELICASE RECQ FAMILY MEMBER"/>
    <property type="match status" value="1"/>
</dbReference>
<evidence type="ECO:0000256" key="9">
    <source>
        <dbReference type="ARBA" id="ARBA00023242"/>
    </source>
</evidence>
<dbReference type="EC" id="5.6.2.4" evidence="11"/>
<keyword evidence="6" id="KW-0067">ATP-binding</keyword>
<sequence>MAHCNPWDEIPSLTKCEKKFKSPKSQSTLFSRFKANVLSTYAGRPKALDPSCKLDFSDVDASKCYPLNSSASNIKPTGLQTKNGYSDSHNYNQHGLLPDTSGCEFKENEIPTVKLSNDNLRPSLIKAHVIEPMTPTGSSISSDITMPLIPHKSNHSSLGSSKNVQFVHKKGSFMEVPRDKPKKLFQIPRQESFQEQIFSCPPSAETSKELIDSDLANRISSSVLPVASNADLSNRISSSVLPVASNADLSNRISYSVLPVASNAHSITSKARLSGPKGNYVKLNLRKKRFSRCGSQRQAHTRFQIRRSKLARKFGFKYGRKGKCFRCNQEGHWASKCPKTVAERSPQQTDPEVFESEQNLGLIELRIADLVDLRRQFPSGPQLCELLNIGDEIAYPQTSPGNTSATFDFTEVKDFMANLLHQMGIRGFRPGQERVVWRTLAGKSTLLVLPTAGGKSLCYQLPAAIIQKFNPPSTALVISPLISLMEDQVSSLTSPIRGVFLSSSQTRDEKEAILDAVRKGQYAYILMSPEALAESDWILRRNCLPPISFVCIDEAHCLADWSHHFRPSYLQICNLIRNRLGVNQFLGLSATCTPSTISNICQNMGINEVVKLETTCGPGNPLTSLDPDGGYLQPISSPLPSNLLITASMDTNREEALIRLLQRPPFSEQLSILVYTASRDLTERLAGYIRTRLQEVKQKIGKRIIGWNTAVYHAGLSSKERARVQKRFMAGRIRVLVATSAFGMGLNKQDLQAVIHFSLPKSFENYIQEIGRVGRSGQQSFCHTFLPPDFSSGNVLCDAPTITPEEAREANELRRHIFANHIDIVQLKRLLGLVLGTSESQNHRGYVVALDPDQVADQLDVKPESLATLLTYMHLRSDMPPLVTLLPPGPAKITVDCYGGPRELARVSNRSLAVSAWLGHIKSSAATTSCSLAALRTVSLDLVALCNTWGWRPDAVCRELRALEWDSVDGSVPQRTGVNVSINGSRRASWLWVHGDRLLHRLDEELAYLQRRLQDVQRAGLRSLSQLQSAIAIVAVKSVDDIKFDDSLVHVRSKALHERAKAHFNETTDEAPCTWPPSVSAEKEGSVRRTVSDFLQLHGHSLSGQLTGRVLANIFHGIGSPKYPAVSWSRAHRFWRAHLDVDWPTLQRIATQELIQSDFAFM</sequence>
<dbReference type="InterPro" id="IPR036875">
    <property type="entry name" value="Znf_CCHC_sf"/>
</dbReference>
<keyword evidence="7" id="KW-0238">DNA-binding</keyword>
<evidence type="ECO:0000256" key="5">
    <source>
        <dbReference type="ARBA" id="ARBA00022806"/>
    </source>
</evidence>
<dbReference type="GO" id="GO:0005737">
    <property type="term" value="C:cytoplasm"/>
    <property type="evidence" value="ECO:0007669"/>
    <property type="project" value="TreeGrafter"/>
</dbReference>
<evidence type="ECO:0000256" key="7">
    <source>
        <dbReference type="ARBA" id="ARBA00023125"/>
    </source>
</evidence>
<evidence type="ECO:0000259" key="15">
    <source>
        <dbReference type="PROSITE" id="PS51192"/>
    </source>
</evidence>
<dbReference type="InterPro" id="IPR014001">
    <property type="entry name" value="Helicase_ATP-bd"/>
</dbReference>
<dbReference type="InterPro" id="IPR027417">
    <property type="entry name" value="P-loop_NTPase"/>
</dbReference>
<dbReference type="GO" id="GO:0000724">
    <property type="term" value="P:double-strand break repair via homologous recombination"/>
    <property type="evidence" value="ECO:0007669"/>
    <property type="project" value="TreeGrafter"/>
</dbReference>
<dbReference type="FunFam" id="3.40.50.300:FF:000772">
    <property type="entry name" value="ATP-dependent DNA helicase Q4"/>
    <property type="match status" value="1"/>
</dbReference>
<evidence type="ECO:0000256" key="10">
    <source>
        <dbReference type="ARBA" id="ARBA00034617"/>
    </source>
</evidence>
<evidence type="ECO:0000256" key="6">
    <source>
        <dbReference type="ARBA" id="ARBA00022840"/>
    </source>
</evidence>
<accession>A0A5K3EQT7</accession>
<dbReference type="SMART" id="SM00490">
    <property type="entry name" value="HELICc"/>
    <property type="match status" value="1"/>
</dbReference>
<keyword evidence="9" id="KW-0539">Nucleus</keyword>
<protein>
    <recommendedName>
        <fullName evidence="11">DNA 3'-5' helicase</fullName>
        <ecNumber evidence="11">5.6.2.4</ecNumber>
    </recommendedName>
</protein>
<dbReference type="InterPro" id="IPR011545">
    <property type="entry name" value="DEAD/DEAH_box_helicase_dom"/>
</dbReference>
<dbReference type="GO" id="GO:0008270">
    <property type="term" value="F:zinc ion binding"/>
    <property type="evidence" value="ECO:0007669"/>
    <property type="project" value="UniProtKB-KW"/>
</dbReference>
<evidence type="ECO:0000259" key="16">
    <source>
        <dbReference type="PROSITE" id="PS51194"/>
    </source>
</evidence>
<dbReference type="Pfam" id="PF00098">
    <property type="entry name" value="zf-CCHC"/>
    <property type="match status" value="1"/>
</dbReference>
<keyword evidence="13" id="KW-0479">Metal-binding</keyword>
<dbReference type="PANTHER" id="PTHR13710:SF108">
    <property type="entry name" value="ATP-DEPENDENT DNA HELICASE Q4"/>
    <property type="match status" value="1"/>
</dbReference>
<dbReference type="SUPFAM" id="SSF57756">
    <property type="entry name" value="Retrovirus zinc finger-like domains"/>
    <property type="match status" value="1"/>
</dbReference>
<proteinExistence type="inferred from homology"/>
<comment type="catalytic activity">
    <reaction evidence="12">
        <text>ATP + H2O = ADP + phosphate + H(+)</text>
        <dbReference type="Rhea" id="RHEA:13065"/>
        <dbReference type="ChEBI" id="CHEBI:15377"/>
        <dbReference type="ChEBI" id="CHEBI:15378"/>
        <dbReference type="ChEBI" id="CHEBI:30616"/>
        <dbReference type="ChEBI" id="CHEBI:43474"/>
        <dbReference type="ChEBI" id="CHEBI:456216"/>
    </reaction>
</comment>
<comment type="similarity">
    <text evidence="2">Belongs to the helicase family. RecQ subfamily.</text>
</comment>
<dbReference type="PROSITE" id="PS51192">
    <property type="entry name" value="HELICASE_ATP_BIND_1"/>
    <property type="match status" value="1"/>
</dbReference>
<evidence type="ECO:0000256" key="4">
    <source>
        <dbReference type="ARBA" id="ARBA00022801"/>
    </source>
</evidence>
<dbReference type="Pfam" id="PF00271">
    <property type="entry name" value="Helicase_C"/>
    <property type="match status" value="1"/>
</dbReference>
<comment type="subcellular location">
    <subcellularLocation>
        <location evidence="1">Nucleus</location>
    </subcellularLocation>
</comment>
<comment type="catalytic activity">
    <reaction evidence="10">
        <text>Couples ATP hydrolysis with the unwinding of duplex DNA by translocating in the 3'-5' direction.</text>
        <dbReference type="EC" id="5.6.2.4"/>
    </reaction>
</comment>